<dbReference type="Pfam" id="PF00651">
    <property type="entry name" value="BTB"/>
    <property type="match status" value="1"/>
</dbReference>
<dbReference type="Gene3D" id="3.30.710.10">
    <property type="entry name" value="Potassium Channel Kv1.1, Chain A"/>
    <property type="match status" value="1"/>
</dbReference>
<dbReference type="PANTHER" id="PTHR26379">
    <property type="entry name" value="BTB/POZ AND MATH DOMAIN-CONTAINING PROTEIN 1"/>
    <property type="match status" value="1"/>
</dbReference>
<accession>A0A1Z5S9Z7</accession>
<dbReference type="PANTHER" id="PTHR26379:SF382">
    <property type="entry name" value="OS10G0435900 PROTEIN"/>
    <property type="match status" value="1"/>
</dbReference>
<name>A0A1Z5S9Z7_SORBI</name>
<protein>
    <recommendedName>
        <fullName evidence="7">BTB domain-containing protein</fullName>
    </recommendedName>
</protein>
<dbReference type="InterPro" id="IPR008974">
    <property type="entry name" value="TRAF-like"/>
</dbReference>
<dbReference type="InterPro" id="IPR056423">
    <property type="entry name" value="BACK_BPM_SPOP"/>
</dbReference>
<dbReference type="Proteomes" id="UP000000768">
    <property type="component" value="Chromosome 1"/>
</dbReference>
<organism evidence="5 6">
    <name type="scientific">Sorghum bicolor</name>
    <name type="common">Sorghum</name>
    <name type="synonym">Sorghum vulgare</name>
    <dbReference type="NCBI Taxonomy" id="4558"/>
    <lineage>
        <taxon>Eukaryota</taxon>
        <taxon>Viridiplantae</taxon>
        <taxon>Streptophyta</taxon>
        <taxon>Embryophyta</taxon>
        <taxon>Tracheophyta</taxon>
        <taxon>Spermatophyta</taxon>
        <taxon>Magnoliopsida</taxon>
        <taxon>Liliopsida</taxon>
        <taxon>Poales</taxon>
        <taxon>Poaceae</taxon>
        <taxon>PACMAD clade</taxon>
        <taxon>Panicoideae</taxon>
        <taxon>Andropogonodae</taxon>
        <taxon>Andropogoneae</taxon>
        <taxon>Sorghinae</taxon>
        <taxon>Sorghum</taxon>
    </lineage>
</organism>
<evidence type="ECO:0000259" key="4">
    <source>
        <dbReference type="PROSITE" id="PS50144"/>
    </source>
</evidence>
<dbReference type="FunCoup" id="A0A1Z5S9Z7">
    <property type="interactions" value="23"/>
</dbReference>
<dbReference type="EMBL" id="CM000760">
    <property type="protein sequence ID" value="OQU92770.1"/>
    <property type="molecule type" value="Genomic_DNA"/>
</dbReference>
<dbReference type="AlphaFoldDB" id="A0A1Z5S9Z7"/>
<proteinExistence type="inferred from homology"/>
<feature type="domain" description="BTB" evidence="3">
    <location>
        <begin position="183"/>
        <end position="252"/>
    </location>
</feature>
<dbReference type="InterPro" id="IPR000210">
    <property type="entry name" value="BTB/POZ_dom"/>
</dbReference>
<dbReference type="GO" id="GO:0016567">
    <property type="term" value="P:protein ubiquitination"/>
    <property type="evidence" value="ECO:0007669"/>
    <property type="project" value="InterPro"/>
</dbReference>
<dbReference type="Pfam" id="PF22486">
    <property type="entry name" value="MATH_2"/>
    <property type="match status" value="1"/>
</dbReference>
<dbReference type="Gene3D" id="2.60.210.10">
    <property type="entry name" value="Apoptosis, Tumor Necrosis Factor Receptor Associated Protein 2, Chain A"/>
    <property type="match status" value="1"/>
</dbReference>
<comment type="similarity">
    <text evidence="2">Belongs to the Tdpoz family.</text>
</comment>
<evidence type="ECO:0000256" key="2">
    <source>
        <dbReference type="ARBA" id="ARBA00010846"/>
    </source>
</evidence>
<dbReference type="Gene3D" id="1.25.40.420">
    <property type="match status" value="1"/>
</dbReference>
<evidence type="ECO:0000313" key="5">
    <source>
        <dbReference type="EMBL" id="OQU92770.1"/>
    </source>
</evidence>
<keyword evidence="6" id="KW-1185">Reference proteome</keyword>
<reference evidence="5 6" key="1">
    <citation type="journal article" date="2009" name="Nature">
        <title>The Sorghum bicolor genome and the diversification of grasses.</title>
        <authorList>
            <person name="Paterson A.H."/>
            <person name="Bowers J.E."/>
            <person name="Bruggmann R."/>
            <person name="Dubchak I."/>
            <person name="Grimwood J."/>
            <person name="Gundlach H."/>
            <person name="Haberer G."/>
            <person name="Hellsten U."/>
            <person name="Mitros T."/>
            <person name="Poliakov A."/>
            <person name="Schmutz J."/>
            <person name="Spannagl M."/>
            <person name="Tang H."/>
            <person name="Wang X."/>
            <person name="Wicker T."/>
            <person name="Bharti A.K."/>
            <person name="Chapman J."/>
            <person name="Feltus F.A."/>
            <person name="Gowik U."/>
            <person name="Grigoriev I.V."/>
            <person name="Lyons E."/>
            <person name="Maher C.A."/>
            <person name="Martis M."/>
            <person name="Narechania A."/>
            <person name="Otillar R.P."/>
            <person name="Penning B.W."/>
            <person name="Salamov A.A."/>
            <person name="Wang Y."/>
            <person name="Zhang L."/>
            <person name="Carpita N.C."/>
            <person name="Freeling M."/>
            <person name="Gingle A.R."/>
            <person name="Hash C.T."/>
            <person name="Keller B."/>
            <person name="Klein P."/>
            <person name="Kresovich S."/>
            <person name="McCann M.C."/>
            <person name="Ming R."/>
            <person name="Peterson D.G."/>
            <person name="Mehboob-ur-Rahman"/>
            <person name="Ware D."/>
            <person name="Westhoff P."/>
            <person name="Mayer K.F."/>
            <person name="Messing J."/>
            <person name="Rokhsar D.S."/>
        </authorList>
    </citation>
    <scope>NUCLEOTIDE SEQUENCE [LARGE SCALE GENOMIC DNA]</scope>
    <source>
        <strain evidence="6">cv. BTx623</strain>
    </source>
</reference>
<dbReference type="SMART" id="SM00225">
    <property type="entry name" value="BTB"/>
    <property type="match status" value="1"/>
</dbReference>
<dbReference type="InterPro" id="IPR011333">
    <property type="entry name" value="SKP1/BTB/POZ_sf"/>
</dbReference>
<dbReference type="Gramene" id="OQU92770">
    <property type="protein sequence ID" value="OQU92770"/>
    <property type="gene ID" value="SORBI_3001G406400"/>
</dbReference>
<dbReference type="OMA" id="IDFEVMQ"/>
<dbReference type="InParanoid" id="A0A1Z5S9Z7"/>
<gene>
    <name evidence="5" type="ORF">SORBI_3001G406400</name>
</gene>
<comment type="pathway">
    <text evidence="1">Protein modification; protein ubiquitination.</text>
</comment>
<dbReference type="InterPro" id="IPR002083">
    <property type="entry name" value="MATH/TRAF_dom"/>
</dbReference>
<dbReference type="SUPFAM" id="SSF49599">
    <property type="entry name" value="TRAF domain-like"/>
    <property type="match status" value="1"/>
</dbReference>
<dbReference type="SMART" id="SM00061">
    <property type="entry name" value="MATH"/>
    <property type="match status" value="1"/>
</dbReference>
<feature type="domain" description="MATH" evidence="4">
    <location>
        <begin position="19"/>
        <end position="148"/>
    </location>
</feature>
<dbReference type="SUPFAM" id="SSF54695">
    <property type="entry name" value="POZ domain"/>
    <property type="match status" value="1"/>
</dbReference>
<reference evidence="6" key="2">
    <citation type="journal article" date="2018" name="Plant J.">
        <title>The Sorghum bicolor reference genome: improved assembly, gene annotations, a transcriptome atlas, and signatures of genome organization.</title>
        <authorList>
            <person name="McCormick R.F."/>
            <person name="Truong S.K."/>
            <person name="Sreedasyam A."/>
            <person name="Jenkins J."/>
            <person name="Shu S."/>
            <person name="Sims D."/>
            <person name="Kennedy M."/>
            <person name="Amirebrahimi M."/>
            <person name="Weers B.D."/>
            <person name="McKinley B."/>
            <person name="Mattison A."/>
            <person name="Morishige D.T."/>
            <person name="Grimwood J."/>
            <person name="Schmutz J."/>
            <person name="Mullet J.E."/>
        </authorList>
    </citation>
    <scope>NUCLEOTIDE SEQUENCE [LARGE SCALE GENOMIC DNA]</scope>
    <source>
        <strain evidence="6">cv. BTx623</strain>
    </source>
</reference>
<dbReference type="PROSITE" id="PS50144">
    <property type="entry name" value="MATH"/>
    <property type="match status" value="1"/>
</dbReference>
<feature type="non-terminal residue" evidence="5">
    <location>
        <position position="366"/>
    </location>
</feature>
<dbReference type="InterPro" id="IPR045005">
    <property type="entry name" value="BPM1-6"/>
</dbReference>
<evidence type="ECO:0000256" key="1">
    <source>
        <dbReference type="ARBA" id="ARBA00004906"/>
    </source>
</evidence>
<sequence length="366" mass="40859">TRDDGVSPSRSASTIVAASVYHVIKIEGYSNTLEAERSHQLSSCPFTSGGHTWHINYRPTGSRKSNTEYMSFFLVLEEEDTTTTQVMARVTFSLLDQEGNPVPAYTFTTQMCNFSVNKSQGYENFIRRVDLERSGHLTDDSFSVGCYVVVTKEAAASSTAVAPPPPSDMHLHYGHLLSSKQYTDVEFLVGGETFLAHRLVLAARSPVFMAELFPLMNEVTAAEEVVQIDDMEAQAFKALLTFIYTDTLPEFNQHEDDDEMTMIQRLLVAADKYKLQRLKLTCENKLCRHIDIGSVATILVLADKYHCEGLREACFEFLSSSATLSVVVETDGFLYLTQTCPAVLKDLISNIVAHQLERTDPFSVNK</sequence>
<evidence type="ECO:0000259" key="3">
    <source>
        <dbReference type="PROSITE" id="PS50097"/>
    </source>
</evidence>
<dbReference type="Pfam" id="PF24570">
    <property type="entry name" value="BACK_BPM_SPOP"/>
    <property type="match status" value="1"/>
</dbReference>
<dbReference type="eggNOG" id="KOG1987">
    <property type="taxonomic scope" value="Eukaryota"/>
</dbReference>
<dbReference type="PROSITE" id="PS50097">
    <property type="entry name" value="BTB"/>
    <property type="match status" value="1"/>
</dbReference>
<evidence type="ECO:0000313" key="6">
    <source>
        <dbReference type="Proteomes" id="UP000000768"/>
    </source>
</evidence>
<dbReference type="CDD" id="cd00121">
    <property type="entry name" value="MATH"/>
    <property type="match status" value="1"/>
</dbReference>
<evidence type="ECO:0008006" key="7">
    <source>
        <dbReference type="Google" id="ProtNLM"/>
    </source>
</evidence>